<dbReference type="EMBL" id="SHKI01000009">
    <property type="protein sequence ID" value="RZT59444.1"/>
    <property type="molecule type" value="Genomic_DNA"/>
</dbReference>
<dbReference type="InterPro" id="IPR014922">
    <property type="entry name" value="YdhG-like"/>
</dbReference>
<name>A0A4Q7TG51_9MICO</name>
<reference evidence="2 3" key="1">
    <citation type="journal article" date="2015" name="Stand. Genomic Sci.">
        <title>Genomic Encyclopedia of Bacterial and Archaeal Type Strains, Phase III: the genomes of soil and plant-associated and newly described type strains.</title>
        <authorList>
            <person name="Whitman W.B."/>
            <person name="Woyke T."/>
            <person name="Klenk H.P."/>
            <person name="Zhou Y."/>
            <person name="Lilburn T.G."/>
            <person name="Beck B.J."/>
            <person name="De Vos P."/>
            <person name="Vandamme P."/>
            <person name="Eisen J.A."/>
            <person name="Garrity G."/>
            <person name="Hugenholtz P."/>
            <person name="Kyrpides N.C."/>
        </authorList>
    </citation>
    <scope>NUCLEOTIDE SEQUENCE [LARGE SCALE GENOMIC DNA]</scope>
    <source>
        <strain evidence="2 3">RF6</strain>
    </source>
</reference>
<dbReference type="SUPFAM" id="SSF159888">
    <property type="entry name" value="YdhG-like"/>
    <property type="match status" value="1"/>
</dbReference>
<dbReference type="AlphaFoldDB" id="A0A4Q7TG51"/>
<proteinExistence type="predicted"/>
<protein>
    <recommendedName>
        <fullName evidence="1">YdhG-like domain-containing protein</fullName>
    </recommendedName>
</protein>
<accession>A0A4Q7TG51</accession>
<evidence type="ECO:0000313" key="2">
    <source>
        <dbReference type="EMBL" id="RZT59444.1"/>
    </source>
</evidence>
<feature type="domain" description="YdhG-like" evidence="1">
    <location>
        <begin position="12"/>
        <end position="113"/>
    </location>
</feature>
<dbReference type="Proteomes" id="UP000291832">
    <property type="component" value="Unassembled WGS sequence"/>
</dbReference>
<evidence type="ECO:0000259" key="1">
    <source>
        <dbReference type="Pfam" id="PF08818"/>
    </source>
</evidence>
<keyword evidence="3" id="KW-1185">Reference proteome</keyword>
<dbReference type="OrthoDB" id="9811812at2"/>
<comment type="caution">
    <text evidence="2">The sequence shown here is derived from an EMBL/GenBank/DDBJ whole genome shotgun (WGS) entry which is preliminary data.</text>
</comment>
<evidence type="ECO:0000313" key="3">
    <source>
        <dbReference type="Proteomes" id="UP000291832"/>
    </source>
</evidence>
<organism evidence="2 3">
    <name type="scientific">Leucobacter luti</name>
    <dbReference type="NCBI Taxonomy" id="340320"/>
    <lineage>
        <taxon>Bacteria</taxon>
        <taxon>Bacillati</taxon>
        <taxon>Actinomycetota</taxon>
        <taxon>Actinomycetes</taxon>
        <taxon>Micrococcales</taxon>
        <taxon>Microbacteriaceae</taxon>
        <taxon>Leucobacter</taxon>
    </lineage>
</organism>
<gene>
    <name evidence="2" type="ORF">EV139_3116</name>
</gene>
<sequence length="118" mass="12587">MAENQHDTDWRAATVAAARTAILAADPAIAEEQKWAKASNPDGVPTFSLDGLICTVETYRDKVKLTFARGAAVPDPDGLFNASLAAGTRRAIDLHEGDELDGVALTELVRRAVAVNRD</sequence>
<dbReference type="Pfam" id="PF08818">
    <property type="entry name" value="DUF1801"/>
    <property type="match status" value="1"/>
</dbReference>
<dbReference type="RefSeq" id="WP_130455764.1">
    <property type="nucleotide sequence ID" value="NZ_QYAG01000002.1"/>
</dbReference>